<dbReference type="PATRIC" id="fig|38300.4.peg.2945"/>
<organism evidence="1">
    <name type="scientific">Streptomyces pristinaespiralis</name>
    <dbReference type="NCBI Taxonomy" id="38300"/>
    <lineage>
        <taxon>Bacteria</taxon>
        <taxon>Bacillati</taxon>
        <taxon>Actinomycetota</taxon>
        <taxon>Actinomycetes</taxon>
        <taxon>Kitasatosporales</taxon>
        <taxon>Streptomycetaceae</taxon>
        <taxon>Streptomyces</taxon>
    </lineage>
</organism>
<dbReference type="KEGG" id="spri:SPRI_2793"/>
<dbReference type="InterPro" id="IPR038729">
    <property type="entry name" value="Rad50/SbcC_AAA"/>
</dbReference>
<dbReference type="OrthoDB" id="9815944at2"/>
<dbReference type="Pfam" id="PF13304">
    <property type="entry name" value="AAA_21"/>
    <property type="match status" value="1"/>
</dbReference>
<dbReference type="Pfam" id="PF13476">
    <property type="entry name" value="AAA_23"/>
    <property type="match status" value="1"/>
</dbReference>
<protein>
    <submittedName>
        <fullName evidence="1">ATP-binding protein</fullName>
    </submittedName>
</protein>
<evidence type="ECO:0000313" key="1">
    <source>
        <dbReference type="EMBL" id="ALC21099.1"/>
    </source>
</evidence>
<gene>
    <name evidence="1" type="ORF">SPRI_2793</name>
</gene>
<dbReference type="InterPro" id="IPR027417">
    <property type="entry name" value="P-loop_NTPase"/>
</dbReference>
<dbReference type="InterPro" id="IPR003593">
    <property type="entry name" value="AAA+_ATPase"/>
</dbReference>
<accession>A0A0M3QI93</accession>
<dbReference type="PANTHER" id="PTHR43581:SF2">
    <property type="entry name" value="EXCINUCLEASE ATPASE SUBUNIT"/>
    <property type="match status" value="1"/>
</dbReference>
<dbReference type="STRING" id="38300.SPRI_2793"/>
<proteinExistence type="predicted"/>
<dbReference type="AlphaFoldDB" id="A0A0M3QI93"/>
<dbReference type="EMBL" id="CP011340">
    <property type="protein sequence ID" value="ALC21099.1"/>
    <property type="molecule type" value="Genomic_DNA"/>
</dbReference>
<name>A0A0M3QI93_STRPR</name>
<dbReference type="GO" id="GO:0005524">
    <property type="term" value="F:ATP binding"/>
    <property type="evidence" value="ECO:0007669"/>
    <property type="project" value="UniProtKB-KW"/>
</dbReference>
<dbReference type="SMART" id="SM00382">
    <property type="entry name" value="AAA"/>
    <property type="match status" value="1"/>
</dbReference>
<dbReference type="GO" id="GO:0006302">
    <property type="term" value="P:double-strand break repair"/>
    <property type="evidence" value="ECO:0007669"/>
    <property type="project" value="InterPro"/>
</dbReference>
<dbReference type="PANTHER" id="PTHR43581">
    <property type="entry name" value="ATP/GTP PHOSPHATASE"/>
    <property type="match status" value="1"/>
</dbReference>
<keyword evidence="1" id="KW-0547">Nucleotide-binding</keyword>
<reference evidence="1 2" key="1">
    <citation type="submission" date="2015-08" db="EMBL/GenBank/DDBJ databases">
        <title>Genome sequence of the pristinamycin over-producing bacterium Streptomyces pristinaespiralis HCCB10218.</title>
        <authorList>
            <person name="Tian J."/>
            <person name="Yang J."/>
            <person name="Li L."/>
            <person name="Ruan L."/>
            <person name="Wei W."/>
            <person name="Zheng G."/>
            <person name="Wei Z."/>
            <person name="Yang S."/>
            <person name="Ge M."/>
            <person name="Jiang W."/>
            <person name="Lu Y."/>
        </authorList>
    </citation>
    <scope>NUCLEOTIDE SEQUENCE [LARGE SCALE GENOMIC DNA]</scope>
    <source>
        <strain evidence="1 2">HCCB 10218</strain>
    </source>
</reference>
<keyword evidence="1" id="KW-0067">ATP-binding</keyword>
<dbReference type="Gene3D" id="3.40.50.300">
    <property type="entry name" value="P-loop containing nucleotide triphosphate hydrolases"/>
    <property type="match status" value="2"/>
</dbReference>
<dbReference type="InterPro" id="IPR051396">
    <property type="entry name" value="Bact_Antivir_Def_Nuclease"/>
</dbReference>
<dbReference type="GO" id="GO:0016887">
    <property type="term" value="F:ATP hydrolysis activity"/>
    <property type="evidence" value="ECO:0007669"/>
    <property type="project" value="InterPro"/>
</dbReference>
<dbReference type="InterPro" id="IPR003959">
    <property type="entry name" value="ATPase_AAA_core"/>
</dbReference>
<sequence>MYVAGLRVDGVRGFHGPRACDLDFTRPAGGYAGWTVMAGRNGSGKTTLLRMIALTLTGERRAHQLEPELEGYLTHGATRGSAVAKVLANRSADTMAQDGNELVEARLDWRPEQDGSLFDELVEDYEPPTEVVFSAPRPLASALWSSAPPPGWFCAAYGPFRRLTGTGLYERTPQQLDRAAALRTLFEEQSALTEAFDWLLSLHLRTLEERPGIGQLKAWVLRLLNDGLLPDRYHIEDVDSEGMWLRRQGDSGPEGARTELRRMSDGQRTVIALVLDIVRQMHAAYGDLGFEEHVGGRIVLPHPGVVLIDEIDAHLHMTWQKNIGQWLTTHFPAIQFIVTTHSPYICQAADPGGLIRLPGSGEQKPPQVVDGELYGRIVFGTGDDAALSDLFGLDSPYSDEARELRSKLAELEYDVLLGRADAVKTEEYLRLRDRLSSSPVARVDEVMERYRLSRERDA</sequence>
<dbReference type="Proteomes" id="UP000060513">
    <property type="component" value="Chromosome"/>
</dbReference>
<evidence type="ECO:0000313" key="2">
    <source>
        <dbReference type="Proteomes" id="UP000060513"/>
    </source>
</evidence>
<dbReference type="SUPFAM" id="SSF52540">
    <property type="entry name" value="P-loop containing nucleoside triphosphate hydrolases"/>
    <property type="match status" value="1"/>
</dbReference>